<dbReference type="Proteomes" id="UP001434883">
    <property type="component" value="Unassembled WGS sequence"/>
</dbReference>
<gene>
    <name evidence="4" type="ORF">XENOCAPTIV_021980</name>
</gene>
<dbReference type="PROSITE" id="PS51897">
    <property type="entry name" value="ANNEXIN_2"/>
    <property type="match status" value="1"/>
</dbReference>
<dbReference type="InterPro" id="IPR018502">
    <property type="entry name" value="Annexin_repeat"/>
</dbReference>
<accession>A0ABV0S5P0</accession>
<evidence type="ECO:0000256" key="2">
    <source>
        <dbReference type="ARBA" id="ARBA00022737"/>
    </source>
</evidence>
<dbReference type="EMBL" id="JAHRIN010067703">
    <property type="protein sequence ID" value="MEQ2214852.1"/>
    <property type="molecule type" value="Genomic_DNA"/>
</dbReference>
<name>A0ABV0S5P0_9TELE</name>
<comment type="caution">
    <text evidence="4">The sequence shown here is derived from an EMBL/GenBank/DDBJ whole genome shotgun (WGS) entry which is preliminary data.</text>
</comment>
<organism evidence="4 5">
    <name type="scientific">Xenoophorus captivus</name>
    <dbReference type="NCBI Taxonomy" id="1517983"/>
    <lineage>
        <taxon>Eukaryota</taxon>
        <taxon>Metazoa</taxon>
        <taxon>Chordata</taxon>
        <taxon>Craniata</taxon>
        <taxon>Vertebrata</taxon>
        <taxon>Euteleostomi</taxon>
        <taxon>Actinopterygii</taxon>
        <taxon>Neopterygii</taxon>
        <taxon>Teleostei</taxon>
        <taxon>Neoteleostei</taxon>
        <taxon>Acanthomorphata</taxon>
        <taxon>Ovalentaria</taxon>
        <taxon>Atherinomorphae</taxon>
        <taxon>Cyprinodontiformes</taxon>
        <taxon>Goodeidae</taxon>
        <taxon>Xenoophorus</taxon>
    </lineage>
</organism>
<evidence type="ECO:0000256" key="1">
    <source>
        <dbReference type="ARBA" id="ARBA00007831"/>
    </source>
</evidence>
<proteinExistence type="inferred from homology"/>
<protein>
    <submittedName>
        <fullName evidence="4">Uncharacterized protein</fullName>
    </submittedName>
</protein>
<dbReference type="Pfam" id="PF00191">
    <property type="entry name" value="Annexin"/>
    <property type="match status" value="1"/>
</dbReference>
<comment type="similarity">
    <text evidence="1">Belongs to the annexin family.</text>
</comment>
<dbReference type="PANTHER" id="PTHR10502">
    <property type="entry name" value="ANNEXIN"/>
    <property type="match status" value="1"/>
</dbReference>
<sequence length="117" mass="13134">MKGIGSDKETILDLITSWSNAQRQEVISAYKCSFGQDLYAAGEEKWGTDEATFIMILGNRSVTHLRMGFGFAECAMLCQTDRYSLAGEFFPEAAQIAYKMWELSAMTKVQVWIPSTL</sequence>
<keyword evidence="2" id="KW-0677">Repeat</keyword>
<reference evidence="4 5" key="1">
    <citation type="submission" date="2021-06" db="EMBL/GenBank/DDBJ databases">
        <authorList>
            <person name="Palmer J.M."/>
        </authorList>
    </citation>
    <scope>NUCLEOTIDE SEQUENCE [LARGE SCALE GENOMIC DNA]</scope>
    <source>
        <strain evidence="4 5">XC_2019</strain>
        <tissue evidence="4">Muscle</tissue>
    </source>
</reference>
<evidence type="ECO:0000313" key="4">
    <source>
        <dbReference type="EMBL" id="MEQ2214852.1"/>
    </source>
</evidence>
<dbReference type="Gene3D" id="1.10.220.10">
    <property type="entry name" value="Annexin"/>
    <property type="match status" value="2"/>
</dbReference>
<evidence type="ECO:0000256" key="3">
    <source>
        <dbReference type="ARBA" id="ARBA00023216"/>
    </source>
</evidence>
<keyword evidence="5" id="KW-1185">Reference proteome</keyword>
<evidence type="ECO:0000313" key="5">
    <source>
        <dbReference type="Proteomes" id="UP001434883"/>
    </source>
</evidence>
<dbReference type="SUPFAM" id="SSF47874">
    <property type="entry name" value="Annexin"/>
    <property type="match status" value="1"/>
</dbReference>
<keyword evidence="3" id="KW-0041">Annexin</keyword>
<dbReference type="InterPro" id="IPR037104">
    <property type="entry name" value="Annexin_sf"/>
</dbReference>
<dbReference type="PANTHER" id="PTHR10502:SF19">
    <property type="entry name" value="ANNEXIN A6"/>
    <property type="match status" value="1"/>
</dbReference>